<keyword evidence="1" id="KW-1133">Transmembrane helix</keyword>
<keyword evidence="1" id="KW-0812">Transmembrane</keyword>
<sequence>MVPGVSTRLTTPRLVNTLAVFGIAPFLIALSLPESWSLTVFKLYSTAILCFLSGSWWSTALVSTRHDAPNRWFVMLLSNLAVLLAVLLAWLDHSLTIPGLATLYVLLLLGEQRLSVFSRQPNYYQQMRQWVTGIVVLLHLFAWWTLNEAGTSWH</sequence>
<protein>
    <recommendedName>
        <fullName evidence="4">DUF3429 domain-containing protein</fullName>
    </recommendedName>
</protein>
<dbReference type="AlphaFoldDB" id="A0A2A5WLM9"/>
<feature type="transmembrane region" description="Helical" evidence="1">
    <location>
        <begin position="97"/>
        <end position="117"/>
    </location>
</feature>
<accession>A0A2A5WLM9</accession>
<feature type="transmembrane region" description="Helical" evidence="1">
    <location>
        <begin position="72"/>
        <end position="91"/>
    </location>
</feature>
<comment type="caution">
    <text evidence="2">The sequence shown here is derived from an EMBL/GenBank/DDBJ whole genome shotgun (WGS) entry which is preliminary data.</text>
</comment>
<evidence type="ECO:0008006" key="4">
    <source>
        <dbReference type="Google" id="ProtNLM"/>
    </source>
</evidence>
<proteinExistence type="predicted"/>
<feature type="transmembrane region" description="Helical" evidence="1">
    <location>
        <begin position="44"/>
        <end position="63"/>
    </location>
</feature>
<gene>
    <name evidence="2" type="ORF">CNE99_08375</name>
</gene>
<keyword evidence="1" id="KW-0472">Membrane</keyword>
<reference evidence="2 3" key="1">
    <citation type="submission" date="2017-08" db="EMBL/GenBank/DDBJ databases">
        <title>Fine stratification of microbial communities through a metagenomic profile of the photic zone.</title>
        <authorList>
            <person name="Haro-Moreno J.M."/>
            <person name="Lopez-Perez M."/>
            <person name="De La Torre J."/>
            <person name="Picazo A."/>
            <person name="Camacho A."/>
            <person name="Rodriguez-Valera F."/>
        </authorList>
    </citation>
    <scope>NUCLEOTIDE SEQUENCE [LARGE SCALE GENOMIC DNA]</scope>
    <source>
        <strain evidence="2">MED-G24</strain>
    </source>
</reference>
<dbReference type="Proteomes" id="UP000219327">
    <property type="component" value="Unassembled WGS sequence"/>
</dbReference>
<organism evidence="2 3">
    <name type="scientific">OM182 bacterium MED-G24</name>
    <dbReference type="NCBI Taxonomy" id="1986255"/>
    <lineage>
        <taxon>Bacteria</taxon>
        <taxon>Pseudomonadati</taxon>
        <taxon>Pseudomonadota</taxon>
        <taxon>Gammaproteobacteria</taxon>
        <taxon>OMG group</taxon>
        <taxon>OM182 clade</taxon>
    </lineage>
</organism>
<name>A0A2A5WLM9_9GAMM</name>
<dbReference type="EMBL" id="NTKD01000050">
    <property type="protein sequence ID" value="PDH37321.1"/>
    <property type="molecule type" value="Genomic_DNA"/>
</dbReference>
<evidence type="ECO:0000313" key="3">
    <source>
        <dbReference type="Proteomes" id="UP000219327"/>
    </source>
</evidence>
<feature type="transmembrane region" description="Helical" evidence="1">
    <location>
        <begin position="129"/>
        <end position="146"/>
    </location>
</feature>
<evidence type="ECO:0000313" key="2">
    <source>
        <dbReference type="EMBL" id="PDH37321.1"/>
    </source>
</evidence>
<feature type="transmembrane region" description="Helical" evidence="1">
    <location>
        <begin position="14"/>
        <end position="32"/>
    </location>
</feature>
<evidence type="ECO:0000256" key="1">
    <source>
        <dbReference type="SAM" id="Phobius"/>
    </source>
</evidence>
<dbReference type="InterPro" id="IPR021836">
    <property type="entry name" value="DUF3429"/>
</dbReference>
<dbReference type="Pfam" id="PF11911">
    <property type="entry name" value="DUF3429"/>
    <property type="match status" value="1"/>
</dbReference>